<dbReference type="InterPro" id="IPR050468">
    <property type="entry name" value="Cuticle_Struct_Prot"/>
</dbReference>
<feature type="chain" id="PRO_5018168459" description="Cuticle protein" evidence="2">
    <location>
        <begin position="29"/>
        <end position="138"/>
    </location>
</feature>
<dbReference type="Pfam" id="PF00379">
    <property type="entry name" value="Chitin_bind_4"/>
    <property type="match status" value="1"/>
</dbReference>
<reference evidence="3" key="1">
    <citation type="journal article" date="2018" name="Genome Res.">
        <title>The genomic architecture and molecular evolution of ant odorant receptors.</title>
        <authorList>
            <person name="McKenzie S.K."/>
            <person name="Kronauer D.J.C."/>
        </authorList>
    </citation>
    <scope>NUCLEOTIDE SEQUENCE [LARGE SCALE GENOMIC DNA]</scope>
    <source>
        <strain evidence="3">Clonal line C1</strain>
    </source>
</reference>
<proteinExistence type="predicted"/>
<dbReference type="InterPro" id="IPR000618">
    <property type="entry name" value="Insect_cuticle"/>
</dbReference>
<dbReference type="PROSITE" id="PS51155">
    <property type="entry name" value="CHIT_BIND_RR_2"/>
    <property type="match status" value="1"/>
</dbReference>
<evidence type="ECO:0000313" key="3">
    <source>
        <dbReference type="EMBL" id="RLU20205.1"/>
    </source>
</evidence>
<reference evidence="3" key="2">
    <citation type="submission" date="2018-07" db="EMBL/GenBank/DDBJ databases">
        <authorList>
            <person name="Mckenzie S.K."/>
            <person name="Kronauer D.J.C."/>
        </authorList>
    </citation>
    <scope>NUCLEOTIDE SEQUENCE</scope>
    <source>
        <strain evidence="3">Clonal line C1</strain>
    </source>
</reference>
<comment type="caution">
    <text evidence="3">The sequence shown here is derived from an EMBL/GenBank/DDBJ whole genome shotgun (WGS) entry which is preliminary data.</text>
</comment>
<sequence>MMYTKCFLIFKLWSCVIVLSIHYDNVNGEINSIQPNHISTIYPILTSKKPTRYLSDGSRVDFQIRNHQGPGTYIFGFDTGHGKNRQYRIEERLQDGSVKGRYGFYDAKGKLRIVSYIAGPNGGYQERHHETFAHKPGT</sequence>
<dbReference type="EMBL" id="QOIP01000007">
    <property type="protein sequence ID" value="RLU20205.1"/>
    <property type="molecule type" value="Genomic_DNA"/>
</dbReference>
<evidence type="ECO:0000256" key="1">
    <source>
        <dbReference type="PROSITE-ProRule" id="PRU00497"/>
    </source>
</evidence>
<dbReference type="Proteomes" id="UP000279307">
    <property type="component" value="Chromosome 7"/>
</dbReference>
<dbReference type="PANTHER" id="PTHR10380:SF224">
    <property type="entry name" value="CUTICULAR PROTEIN 12A"/>
    <property type="match status" value="1"/>
</dbReference>
<protein>
    <recommendedName>
        <fullName evidence="4">Cuticle protein</fullName>
    </recommendedName>
</protein>
<keyword evidence="2" id="KW-0732">Signal</keyword>
<dbReference type="PANTHER" id="PTHR10380">
    <property type="entry name" value="CUTICLE PROTEIN"/>
    <property type="match status" value="1"/>
</dbReference>
<keyword evidence="1" id="KW-0193">Cuticle</keyword>
<dbReference type="GO" id="GO:0008010">
    <property type="term" value="F:structural constituent of chitin-based larval cuticle"/>
    <property type="evidence" value="ECO:0007669"/>
    <property type="project" value="TreeGrafter"/>
</dbReference>
<organism evidence="3">
    <name type="scientific">Ooceraea biroi</name>
    <name type="common">Clonal raider ant</name>
    <name type="synonym">Cerapachys biroi</name>
    <dbReference type="NCBI Taxonomy" id="2015173"/>
    <lineage>
        <taxon>Eukaryota</taxon>
        <taxon>Metazoa</taxon>
        <taxon>Ecdysozoa</taxon>
        <taxon>Arthropoda</taxon>
        <taxon>Hexapoda</taxon>
        <taxon>Insecta</taxon>
        <taxon>Pterygota</taxon>
        <taxon>Neoptera</taxon>
        <taxon>Endopterygota</taxon>
        <taxon>Hymenoptera</taxon>
        <taxon>Apocrita</taxon>
        <taxon>Aculeata</taxon>
        <taxon>Formicoidea</taxon>
        <taxon>Formicidae</taxon>
        <taxon>Dorylinae</taxon>
        <taxon>Ooceraea</taxon>
    </lineage>
</organism>
<accession>A0A3L8DIB9</accession>
<name>A0A3L8DIB9_OOCBI</name>
<dbReference type="AlphaFoldDB" id="A0A3L8DIB9"/>
<evidence type="ECO:0008006" key="4">
    <source>
        <dbReference type="Google" id="ProtNLM"/>
    </source>
</evidence>
<gene>
    <name evidence="3" type="ORF">DMN91_006812</name>
</gene>
<evidence type="ECO:0000256" key="2">
    <source>
        <dbReference type="SAM" id="SignalP"/>
    </source>
</evidence>
<dbReference type="OrthoDB" id="6436078at2759"/>
<dbReference type="GO" id="GO:0062129">
    <property type="term" value="C:chitin-based extracellular matrix"/>
    <property type="evidence" value="ECO:0007669"/>
    <property type="project" value="TreeGrafter"/>
</dbReference>
<feature type="signal peptide" evidence="2">
    <location>
        <begin position="1"/>
        <end position="28"/>
    </location>
</feature>